<dbReference type="RefSeq" id="WP_263253057.1">
    <property type="nucleotide sequence ID" value="NZ_BAABLT010000010.1"/>
</dbReference>
<dbReference type="PIRSF" id="PIRSF017393">
    <property type="entry name" value="MTase_SAV2177"/>
    <property type="match status" value="1"/>
</dbReference>
<dbReference type="GO" id="GO:0008168">
    <property type="term" value="F:methyltransferase activity"/>
    <property type="evidence" value="ECO:0007669"/>
    <property type="project" value="UniProtKB-KW"/>
</dbReference>
<keyword evidence="3" id="KW-1185">Reference proteome</keyword>
<keyword evidence="2" id="KW-0808">Transferase</keyword>
<comment type="caution">
    <text evidence="2">The sequence shown here is derived from an EMBL/GenBank/DDBJ whole genome shotgun (WGS) entry which is preliminary data.</text>
</comment>
<keyword evidence="2" id="KW-0489">Methyltransferase</keyword>
<accession>A0ABW3FT43</accession>
<dbReference type="SUPFAM" id="SSF53335">
    <property type="entry name" value="S-adenosyl-L-methionine-dependent methyltransferases"/>
    <property type="match status" value="1"/>
</dbReference>
<protein>
    <submittedName>
        <fullName evidence="2">SAM-dependent methyltransferase</fullName>
        <ecNumber evidence="2">2.1.1.-</ecNumber>
    </submittedName>
</protein>
<dbReference type="Gene3D" id="3.40.50.150">
    <property type="entry name" value="Vaccinia Virus protein VP39"/>
    <property type="match status" value="1"/>
</dbReference>
<sequence>MPDSPQFPRTAPDAAPVQSGEVDVKRPSAARAYDYYLGGSSNFGVDREFGARVLEQVPFVRTFAVTNRSFLRRAVRWLCEQGVDQFLDIGSGIPTVGNVHEVAQQANPRARTVYVDHEPVAVRHAAAILDSADPDRTRTDVLQADLRDPDGILGSPVTRSLIDFSRPVGLLIVATMHFIGPGDRPVELMARYRDALPSGSFLAMSHLTVDGVTAEMLEQGRILEQLYANTPNPGYFRDRAEFAALLDGYELVEPGLVWVPEWRPDQQESIEPAASATLAAVGRKP</sequence>
<dbReference type="EC" id="2.1.1.-" evidence="2"/>
<dbReference type="InterPro" id="IPR029063">
    <property type="entry name" value="SAM-dependent_MTases_sf"/>
</dbReference>
<dbReference type="Pfam" id="PF04672">
    <property type="entry name" value="Methyltransf_19"/>
    <property type="match status" value="1"/>
</dbReference>
<dbReference type="InterPro" id="IPR006764">
    <property type="entry name" value="SAM_dep_MeTrfase_SAV2177_type"/>
</dbReference>
<dbReference type="GO" id="GO:0032259">
    <property type="term" value="P:methylation"/>
    <property type="evidence" value="ECO:0007669"/>
    <property type="project" value="UniProtKB-KW"/>
</dbReference>
<gene>
    <name evidence="2" type="ORF">ACFQ16_16465</name>
</gene>
<organism evidence="2 3">
    <name type="scientific">Saccharopolyspora rosea</name>
    <dbReference type="NCBI Taxonomy" id="524884"/>
    <lineage>
        <taxon>Bacteria</taxon>
        <taxon>Bacillati</taxon>
        <taxon>Actinomycetota</taxon>
        <taxon>Actinomycetes</taxon>
        <taxon>Pseudonocardiales</taxon>
        <taxon>Pseudonocardiaceae</taxon>
        <taxon>Saccharopolyspora</taxon>
    </lineage>
</organism>
<proteinExistence type="predicted"/>
<evidence type="ECO:0000313" key="3">
    <source>
        <dbReference type="Proteomes" id="UP001597018"/>
    </source>
</evidence>
<dbReference type="EMBL" id="JBHTIW010000012">
    <property type="protein sequence ID" value="MFD0921340.1"/>
    <property type="molecule type" value="Genomic_DNA"/>
</dbReference>
<evidence type="ECO:0000313" key="2">
    <source>
        <dbReference type="EMBL" id="MFD0921340.1"/>
    </source>
</evidence>
<evidence type="ECO:0000256" key="1">
    <source>
        <dbReference type="SAM" id="MobiDB-lite"/>
    </source>
</evidence>
<name>A0ABW3FT43_9PSEU</name>
<dbReference type="Proteomes" id="UP001597018">
    <property type="component" value="Unassembled WGS sequence"/>
</dbReference>
<feature type="region of interest" description="Disordered" evidence="1">
    <location>
        <begin position="1"/>
        <end position="21"/>
    </location>
</feature>
<reference evidence="3" key="1">
    <citation type="journal article" date="2019" name="Int. J. Syst. Evol. Microbiol.">
        <title>The Global Catalogue of Microorganisms (GCM) 10K type strain sequencing project: providing services to taxonomists for standard genome sequencing and annotation.</title>
        <authorList>
            <consortium name="The Broad Institute Genomics Platform"/>
            <consortium name="The Broad Institute Genome Sequencing Center for Infectious Disease"/>
            <person name="Wu L."/>
            <person name="Ma J."/>
        </authorList>
    </citation>
    <scope>NUCLEOTIDE SEQUENCE [LARGE SCALE GENOMIC DNA]</scope>
    <source>
        <strain evidence="3">CCUG 56401</strain>
    </source>
</reference>